<dbReference type="SUPFAM" id="SSF58104">
    <property type="entry name" value="Methyl-accepting chemotaxis protein (MCP) signaling domain"/>
    <property type="match status" value="1"/>
</dbReference>
<evidence type="ECO:0000256" key="4">
    <source>
        <dbReference type="ARBA" id="ARBA00022500"/>
    </source>
</evidence>
<dbReference type="CDD" id="cd06225">
    <property type="entry name" value="HAMP"/>
    <property type="match status" value="1"/>
</dbReference>
<evidence type="ECO:0000256" key="12">
    <source>
        <dbReference type="SAM" id="Phobius"/>
    </source>
</evidence>
<dbReference type="SMART" id="SM00283">
    <property type="entry name" value="MA"/>
    <property type="match status" value="1"/>
</dbReference>
<dbReference type="PANTHER" id="PTHR32089:SF120">
    <property type="entry name" value="METHYL-ACCEPTING CHEMOTAXIS PROTEIN TLPQ"/>
    <property type="match status" value="1"/>
</dbReference>
<keyword evidence="3" id="KW-0488">Methylation</keyword>
<keyword evidence="8 12" id="KW-0472">Membrane</keyword>
<dbReference type="CDD" id="cd11386">
    <property type="entry name" value="MCP_signal"/>
    <property type="match status" value="1"/>
</dbReference>
<evidence type="ECO:0000256" key="7">
    <source>
        <dbReference type="ARBA" id="ARBA00022989"/>
    </source>
</evidence>
<organism evidence="17 18">
    <name type="scientific">Pseudomonas fluorescens HK44</name>
    <dbReference type="NCBI Taxonomy" id="1042209"/>
    <lineage>
        <taxon>Bacteria</taxon>
        <taxon>Pseudomonadati</taxon>
        <taxon>Pseudomonadota</taxon>
        <taxon>Gammaproteobacteria</taxon>
        <taxon>Pseudomonadales</taxon>
        <taxon>Pseudomonadaceae</taxon>
        <taxon>Pseudomonas</taxon>
    </lineage>
</organism>
<dbReference type="Pfam" id="PF22673">
    <property type="entry name" value="MCP-like_PDC_1"/>
    <property type="match status" value="1"/>
</dbReference>
<evidence type="ECO:0000256" key="11">
    <source>
        <dbReference type="PROSITE-ProRule" id="PRU00284"/>
    </source>
</evidence>
<dbReference type="HOGENOM" id="CLU_000445_107_19_6"/>
<dbReference type="PATRIC" id="fig|1042209.11.peg.6100"/>
<dbReference type="Gene3D" id="3.30.450.20">
    <property type="entry name" value="PAS domain"/>
    <property type="match status" value="1"/>
</dbReference>
<dbReference type="eggNOG" id="COG0840">
    <property type="taxonomic scope" value="Bacteria"/>
</dbReference>
<keyword evidence="7 12" id="KW-1133">Transmembrane helix</keyword>
<evidence type="ECO:0000256" key="13">
    <source>
        <dbReference type="SAM" id="SignalP"/>
    </source>
</evidence>
<protein>
    <recommendedName>
        <fullName evidence="19">Methyl-accepting chemotaxis protein</fullName>
    </recommendedName>
</protein>
<dbReference type="GO" id="GO:0007165">
    <property type="term" value="P:signal transduction"/>
    <property type="evidence" value="ECO:0007669"/>
    <property type="project" value="UniProtKB-KW"/>
</dbReference>
<evidence type="ECO:0000313" key="17">
    <source>
        <dbReference type="EMBL" id="EXF91095.1"/>
    </source>
</evidence>
<dbReference type="Pfam" id="PF00672">
    <property type="entry name" value="HAMP"/>
    <property type="match status" value="1"/>
</dbReference>
<dbReference type="Proteomes" id="UP000022611">
    <property type="component" value="Unassembled WGS sequence"/>
</dbReference>
<comment type="subcellular location">
    <subcellularLocation>
        <location evidence="1">Cell inner membrane</location>
        <topology evidence="1">Multi-pass membrane protein</topology>
    </subcellularLocation>
</comment>
<evidence type="ECO:0000256" key="2">
    <source>
        <dbReference type="ARBA" id="ARBA00022475"/>
    </source>
</evidence>
<dbReference type="InterPro" id="IPR000727">
    <property type="entry name" value="T_SNARE_dom"/>
</dbReference>
<evidence type="ECO:0008006" key="19">
    <source>
        <dbReference type="Google" id="ProtNLM"/>
    </source>
</evidence>
<dbReference type="InterPro" id="IPR004089">
    <property type="entry name" value="MCPsignal_dom"/>
</dbReference>
<dbReference type="Gene3D" id="1.10.287.950">
    <property type="entry name" value="Methyl-accepting chemotaxis protein"/>
    <property type="match status" value="1"/>
</dbReference>
<comment type="similarity">
    <text evidence="10">Belongs to the methyl-accepting chemotaxis (MCP) protein family.</text>
</comment>
<evidence type="ECO:0000256" key="8">
    <source>
        <dbReference type="ARBA" id="ARBA00023136"/>
    </source>
</evidence>
<dbReference type="CDD" id="cd12913">
    <property type="entry name" value="PDC1_MCP_like"/>
    <property type="match status" value="1"/>
</dbReference>
<feature type="transmembrane region" description="Helical" evidence="12">
    <location>
        <begin position="363"/>
        <end position="381"/>
    </location>
</feature>
<evidence type="ECO:0000256" key="5">
    <source>
        <dbReference type="ARBA" id="ARBA00022519"/>
    </source>
</evidence>
<evidence type="ECO:0000256" key="6">
    <source>
        <dbReference type="ARBA" id="ARBA00022692"/>
    </source>
</evidence>
<gene>
    <name evidence="17" type="ORF">HK44_019640</name>
</gene>
<keyword evidence="13" id="KW-0732">Signal</keyword>
<dbReference type="PROSITE" id="PS50111">
    <property type="entry name" value="CHEMOTAXIS_TRANSDUC_2"/>
    <property type="match status" value="1"/>
</dbReference>
<dbReference type="EMBL" id="AFOY02000028">
    <property type="protein sequence ID" value="EXF91095.1"/>
    <property type="molecule type" value="Genomic_DNA"/>
</dbReference>
<dbReference type="AlphaFoldDB" id="A0A010SCU1"/>
<keyword evidence="9 11" id="KW-0807">Transducer</keyword>
<keyword evidence="6 12" id="KW-0812">Transmembrane</keyword>
<comment type="caution">
    <text evidence="17">The sequence shown here is derived from an EMBL/GenBank/DDBJ whole genome shotgun (WGS) entry which is preliminary data.</text>
</comment>
<evidence type="ECO:0000313" key="18">
    <source>
        <dbReference type="Proteomes" id="UP000022611"/>
    </source>
</evidence>
<dbReference type="PROSITE" id="PS50192">
    <property type="entry name" value="T_SNARE"/>
    <property type="match status" value="1"/>
</dbReference>
<evidence type="ECO:0000259" key="15">
    <source>
        <dbReference type="PROSITE" id="PS50192"/>
    </source>
</evidence>
<dbReference type="FunFam" id="1.10.287.950:FF:000001">
    <property type="entry name" value="Methyl-accepting chemotaxis sensory transducer"/>
    <property type="match status" value="1"/>
</dbReference>
<feature type="domain" description="HAMP" evidence="16">
    <location>
        <begin position="382"/>
        <end position="436"/>
    </location>
</feature>
<reference evidence="17 18" key="1">
    <citation type="journal article" date="2011" name="J. Bacteriol.">
        <title>Draft genome sequence of the polycyclic aromatic hydrocarbon-degrading, genetically engineered bioluminescent bioreporter Pseudomonas fluorescens HK44.</title>
        <authorList>
            <person name="Chauhan A."/>
            <person name="Layton A.C."/>
            <person name="Williams D.E."/>
            <person name="Smartt A.E."/>
            <person name="Ripp S."/>
            <person name="Karpinets T.V."/>
            <person name="Brown S.D."/>
            <person name="Sayler G.S."/>
        </authorList>
    </citation>
    <scope>NUCLEOTIDE SEQUENCE [LARGE SCALE GENOMIC DNA]</scope>
    <source>
        <strain evidence="17 18">HK44</strain>
    </source>
</reference>
<dbReference type="PROSITE" id="PS50885">
    <property type="entry name" value="HAMP"/>
    <property type="match status" value="1"/>
</dbReference>
<evidence type="ECO:0000259" key="14">
    <source>
        <dbReference type="PROSITE" id="PS50111"/>
    </source>
</evidence>
<evidence type="ECO:0000256" key="10">
    <source>
        <dbReference type="ARBA" id="ARBA00029447"/>
    </source>
</evidence>
<dbReference type="InterPro" id="IPR003660">
    <property type="entry name" value="HAMP_dom"/>
</dbReference>
<evidence type="ECO:0000256" key="1">
    <source>
        <dbReference type="ARBA" id="ARBA00004429"/>
    </source>
</evidence>
<dbReference type="PANTHER" id="PTHR32089">
    <property type="entry name" value="METHYL-ACCEPTING CHEMOTAXIS PROTEIN MCPB"/>
    <property type="match status" value="1"/>
</dbReference>
<evidence type="ECO:0000256" key="3">
    <source>
        <dbReference type="ARBA" id="ARBA00022481"/>
    </source>
</evidence>
<feature type="domain" description="Methyl-accepting transducer" evidence="14">
    <location>
        <begin position="441"/>
        <end position="677"/>
    </location>
</feature>
<evidence type="ECO:0000259" key="16">
    <source>
        <dbReference type="PROSITE" id="PS50885"/>
    </source>
</evidence>
<name>A0A010SCU1_PSEFL</name>
<keyword evidence="4" id="KW-0145">Chemotaxis</keyword>
<feature type="chain" id="PRO_5001456539" description="Methyl-accepting chemotaxis protein" evidence="13">
    <location>
        <begin position="34"/>
        <end position="713"/>
    </location>
</feature>
<dbReference type="GO" id="GO:0005886">
    <property type="term" value="C:plasma membrane"/>
    <property type="evidence" value="ECO:0007669"/>
    <property type="project" value="UniProtKB-SubCell"/>
</dbReference>
<feature type="signal peptide" evidence="13">
    <location>
        <begin position="1"/>
        <end position="33"/>
    </location>
</feature>
<accession>A0A010SCU1</accession>
<dbReference type="Pfam" id="PF00015">
    <property type="entry name" value="MCPsignal"/>
    <property type="match status" value="1"/>
</dbReference>
<keyword evidence="5" id="KW-0997">Cell inner membrane</keyword>
<feature type="domain" description="T-SNARE coiled-coil homology" evidence="15">
    <location>
        <begin position="636"/>
        <end position="676"/>
    </location>
</feature>
<proteinExistence type="inferred from homology"/>
<sequence>MLSMYSMKFRMLALTGLCLVTTLASVVALNAYQGEVSSDEIRTQSSSLLEVAARDQLIGNGRAQQARIEKKFSDAKLLAQQVALQMGTLRDQYSEGRISAGNLRQDMVKSIHQAIAANPAFLGLYVAFEPNQAGGEDEGFKGKTEFGSNEIGRFSTYYSRYGSATFELAALDEKTINGDQPNASGQPMNYWYSCSKSTLKPCITAPYFDTLNGQTEGLVSLAVPYLEKGKYVGVLVVDLSLTDLQEQSEKLSRDIYDGHSAVSIVSDQGIVAANSASASSAGKLASQVWPGNGAQLKAATFTLGLSAAHDLDNFQLLLPFSPIGESAPWAVKIDVPWDTLMAPADKLADQLDTRRRSGMWESIMFGALLGTLGLLLSAIVIHKSLQPLSVITLMIKEIATGDGDLTKRINYRQPNELGELSGWFNRFLDKLHPLIKEIQASAHQTREAATHASAIAQESRVRLNSQASEVDQVATASTEMAATAQEVARSTASAADAAQDSNLAGTQADRIIVNASQTIQKLSNGMSQNMSQVKALADSSTKISSVLEVIRGIAEQTNLLALNAAIEAARAGEAGRGFAVVADEVRTLARRTQDSVTESQQVIEALQQNTSNVVSAMSESHLLTGTTVEEFAKVGEALQQMSIGVGKINDLTLQIATATEEQSNVADEVSANVSNIRDFTQSLALNGQELETVSIHLDQLAKSLEEKVGHFKV</sequence>
<dbReference type="SMART" id="SM00304">
    <property type="entry name" value="HAMP"/>
    <property type="match status" value="2"/>
</dbReference>
<keyword evidence="2" id="KW-1003">Cell membrane</keyword>
<evidence type="ECO:0000256" key="9">
    <source>
        <dbReference type="ARBA" id="ARBA00023224"/>
    </source>
</evidence>
<dbReference type="GO" id="GO:0006935">
    <property type="term" value="P:chemotaxis"/>
    <property type="evidence" value="ECO:0007669"/>
    <property type="project" value="UniProtKB-KW"/>
</dbReference>